<evidence type="ECO:0000313" key="3">
    <source>
        <dbReference type="EMBL" id="CAE8629213.1"/>
    </source>
</evidence>
<keyword evidence="2" id="KW-0812">Transmembrane</keyword>
<evidence type="ECO:0000256" key="1">
    <source>
        <dbReference type="SAM" id="Coils"/>
    </source>
</evidence>
<comment type="caution">
    <text evidence="3">The sequence shown here is derived from an EMBL/GenBank/DDBJ whole genome shotgun (WGS) entry which is preliminary data.</text>
</comment>
<name>A0A813GUH2_POLGL</name>
<keyword evidence="2" id="KW-0472">Membrane</keyword>
<reference evidence="3" key="1">
    <citation type="submission" date="2021-02" db="EMBL/GenBank/DDBJ databases">
        <authorList>
            <person name="Dougan E. K."/>
            <person name="Rhodes N."/>
            <person name="Thang M."/>
            <person name="Chan C."/>
        </authorList>
    </citation>
    <scope>NUCLEOTIDE SEQUENCE</scope>
</reference>
<sequence>MCSRQSSRSPLPYMLQAASDRTSAAAMASADCDTELAQLMAESSDQSEAPVARRTMTLRKAAALAVVGMVGFAALATAPGKAQLVSAKTADWVGFAAAETVAAAHTADLETLAAELAKEEASLENAVRTTEVDIGFKMKAFAEDEKKHPASLGKDMAELEPDMKQLPVGKALMFEKQMEAQEIAAMQADQAKKAAAAMADKKAAAAAVKKAEAAAKKAEEQRKKTEAAVNIVEGVRHVVDEKLEAAAKEIKDAKVTAFIKKMEAKEKGAWAWAKKLEAAKVKAEEADLKVKLAEGTKLVKAEAK</sequence>
<keyword evidence="2" id="KW-1133">Transmembrane helix</keyword>
<evidence type="ECO:0000313" key="4">
    <source>
        <dbReference type="Proteomes" id="UP000654075"/>
    </source>
</evidence>
<keyword evidence="1" id="KW-0175">Coiled coil</keyword>
<feature type="transmembrane region" description="Helical" evidence="2">
    <location>
        <begin position="61"/>
        <end position="78"/>
    </location>
</feature>
<dbReference type="Proteomes" id="UP000654075">
    <property type="component" value="Unassembled WGS sequence"/>
</dbReference>
<proteinExistence type="predicted"/>
<feature type="coiled-coil region" evidence="1">
    <location>
        <begin position="102"/>
        <end position="129"/>
    </location>
</feature>
<protein>
    <submittedName>
        <fullName evidence="3">Uncharacterized protein</fullName>
    </submittedName>
</protein>
<keyword evidence="4" id="KW-1185">Reference proteome</keyword>
<evidence type="ECO:0000256" key="2">
    <source>
        <dbReference type="SAM" id="Phobius"/>
    </source>
</evidence>
<organism evidence="3 4">
    <name type="scientific">Polarella glacialis</name>
    <name type="common">Dinoflagellate</name>
    <dbReference type="NCBI Taxonomy" id="89957"/>
    <lineage>
        <taxon>Eukaryota</taxon>
        <taxon>Sar</taxon>
        <taxon>Alveolata</taxon>
        <taxon>Dinophyceae</taxon>
        <taxon>Suessiales</taxon>
        <taxon>Suessiaceae</taxon>
        <taxon>Polarella</taxon>
    </lineage>
</organism>
<gene>
    <name evidence="3" type="ORF">PGLA1383_LOCUS45753</name>
</gene>
<dbReference type="EMBL" id="CAJNNV010029613">
    <property type="protein sequence ID" value="CAE8629213.1"/>
    <property type="molecule type" value="Genomic_DNA"/>
</dbReference>
<feature type="coiled-coil region" evidence="1">
    <location>
        <begin position="201"/>
        <end position="235"/>
    </location>
</feature>
<accession>A0A813GUH2</accession>
<dbReference type="AlphaFoldDB" id="A0A813GUH2"/>